<evidence type="ECO:0000256" key="1">
    <source>
        <dbReference type="SAM" id="MobiDB-lite"/>
    </source>
</evidence>
<sequence length="694" mass="75723">MSNEPWVPSVQLTLPTNHSASARDGPSARHGVASGSGSGGLVSESESGPKEARVVLGLDYGTTHTGLAFMHQTMERVPLFSDLVVFDSWGEGGSNGGKIRSAMSYSRTPHGRRQWGNDIDEKNSLVLQWTKLELQARPPLDELKSLLQSLNGLHLLEGLRGNDMAAVEHAIPEHITRGPVEVVEEFLSRVARQYYMWMLDQNEFIFTDGNVPMDMVITHPVEWSYEALNNTYRAVTGAFDKHKFSTRRHIYFVPEPEACAVYTVQQMISEAQGRSLVPGECFVVCDAGGGTVDLVTYLIKKVEPLELEKIGVITGGLCGAIFIDQAFIRWIEARTTGITARSDEIGTGGHYVLDPKGSIVFNRFEIMKRKFTGTEANTLTLPRGVAVDPSAANSVPGLLQISADDMKSFFEFSVIKTIDLIGRQIASAANKRHRVMHIFMSGGMSQNNYVLNRVREWARTLNGEMSVQRPENGWTAVVQGAVLAGMGIGSRNAVLARSVRRHFGVMGAEALSAAKHRDAAIRIVADEVHGANMALDQVAWLVRKHDVVFPDRPVTATARVACTFLPAHVDNGSVARVVFCATAMDDPPSHSLPRDAGEVAAVDVRLDMIPSSAFRGLAAPDGRGYVEARLAVEISVYYNASYLVRVLCQGQELGVYPKRQQAAQPATPLRSPVDYARPQGGGRGTPWVRGAGYD</sequence>
<evidence type="ECO:0000313" key="3">
    <source>
        <dbReference type="Proteomes" id="UP001287356"/>
    </source>
</evidence>
<dbReference type="AlphaFoldDB" id="A0AAE0K6U9"/>
<comment type="caution">
    <text evidence="2">The sequence shown here is derived from an EMBL/GenBank/DDBJ whole genome shotgun (WGS) entry which is preliminary data.</text>
</comment>
<protein>
    <recommendedName>
        <fullName evidence="4">Actin-like ATPase domain-containing protein</fullName>
    </recommendedName>
</protein>
<reference evidence="2" key="1">
    <citation type="journal article" date="2023" name="Mol. Phylogenet. Evol.">
        <title>Genome-scale phylogeny and comparative genomics of the fungal order Sordariales.</title>
        <authorList>
            <person name="Hensen N."/>
            <person name="Bonometti L."/>
            <person name="Westerberg I."/>
            <person name="Brannstrom I.O."/>
            <person name="Guillou S."/>
            <person name="Cros-Aarteil S."/>
            <person name="Calhoun S."/>
            <person name="Haridas S."/>
            <person name="Kuo A."/>
            <person name="Mondo S."/>
            <person name="Pangilinan J."/>
            <person name="Riley R."/>
            <person name="LaButti K."/>
            <person name="Andreopoulos B."/>
            <person name="Lipzen A."/>
            <person name="Chen C."/>
            <person name="Yan M."/>
            <person name="Daum C."/>
            <person name="Ng V."/>
            <person name="Clum A."/>
            <person name="Steindorff A."/>
            <person name="Ohm R.A."/>
            <person name="Martin F."/>
            <person name="Silar P."/>
            <person name="Natvig D.O."/>
            <person name="Lalanne C."/>
            <person name="Gautier V."/>
            <person name="Ament-Velasquez S.L."/>
            <person name="Kruys A."/>
            <person name="Hutchinson M.I."/>
            <person name="Powell A.J."/>
            <person name="Barry K."/>
            <person name="Miller A.N."/>
            <person name="Grigoriev I.V."/>
            <person name="Debuchy R."/>
            <person name="Gladieux P."/>
            <person name="Hiltunen Thoren M."/>
            <person name="Johannesson H."/>
        </authorList>
    </citation>
    <scope>NUCLEOTIDE SEQUENCE</scope>
    <source>
        <strain evidence="2">CBS 958.72</strain>
    </source>
</reference>
<accession>A0AAE0K6U9</accession>
<dbReference type="CDD" id="cd10170">
    <property type="entry name" value="ASKHA_NBD_HSP70"/>
    <property type="match status" value="1"/>
</dbReference>
<dbReference type="SUPFAM" id="SSF53067">
    <property type="entry name" value="Actin-like ATPase domain"/>
    <property type="match status" value="2"/>
</dbReference>
<dbReference type="PANTHER" id="PTHR14187">
    <property type="entry name" value="ALPHA KINASE/ELONGATION FACTOR 2 KINASE"/>
    <property type="match status" value="1"/>
</dbReference>
<proteinExistence type="predicted"/>
<gene>
    <name evidence="2" type="ORF">B0T24DRAFT_627769</name>
</gene>
<dbReference type="Proteomes" id="UP001287356">
    <property type="component" value="Unassembled WGS sequence"/>
</dbReference>
<name>A0AAE0K6U9_9PEZI</name>
<dbReference type="InterPro" id="IPR043129">
    <property type="entry name" value="ATPase_NBD"/>
</dbReference>
<reference evidence="2" key="2">
    <citation type="submission" date="2023-06" db="EMBL/GenBank/DDBJ databases">
        <authorList>
            <consortium name="Lawrence Berkeley National Laboratory"/>
            <person name="Haridas S."/>
            <person name="Hensen N."/>
            <person name="Bonometti L."/>
            <person name="Westerberg I."/>
            <person name="Brannstrom I.O."/>
            <person name="Guillou S."/>
            <person name="Cros-Aarteil S."/>
            <person name="Calhoun S."/>
            <person name="Kuo A."/>
            <person name="Mondo S."/>
            <person name="Pangilinan J."/>
            <person name="Riley R."/>
            <person name="Labutti K."/>
            <person name="Andreopoulos B."/>
            <person name="Lipzen A."/>
            <person name="Chen C."/>
            <person name="Yanf M."/>
            <person name="Daum C."/>
            <person name="Ng V."/>
            <person name="Clum A."/>
            <person name="Steindorff A."/>
            <person name="Ohm R."/>
            <person name="Martin F."/>
            <person name="Silar P."/>
            <person name="Natvig D."/>
            <person name="Lalanne C."/>
            <person name="Gautier V."/>
            <person name="Ament-Velasquez S.L."/>
            <person name="Kruys A."/>
            <person name="Hutchinson M.I."/>
            <person name="Powell A.J."/>
            <person name="Barry K."/>
            <person name="Miller A.N."/>
            <person name="Grigoriev I.V."/>
            <person name="Debuchy R."/>
            <person name="Gladieux P."/>
            <person name="Thoren M.H."/>
            <person name="Johannesson H."/>
        </authorList>
    </citation>
    <scope>NUCLEOTIDE SEQUENCE</scope>
    <source>
        <strain evidence="2">CBS 958.72</strain>
    </source>
</reference>
<dbReference type="Gene3D" id="3.90.640.10">
    <property type="entry name" value="Actin, Chain A, domain 4"/>
    <property type="match status" value="1"/>
</dbReference>
<dbReference type="EMBL" id="JAULSN010000005">
    <property type="protein sequence ID" value="KAK3371106.1"/>
    <property type="molecule type" value="Genomic_DNA"/>
</dbReference>
<dbReference type="PANTHER" id="PTHR14187:SF82">
    <property type="entry name" value="FAMILY CHAPERONE, PUTATIVE (AFU_ORTHOLOGUE AFUA_7G08575)-RELATED"/>
    <property type="match status" value="1"/>
</dbReference>
<organism evidence="2 3">
    <name type="scientific">Lasiosphaeria ovina</name>
    <dbReference type="NCBI Taxonomy" id="92902"/>
    <lineage>
        <taxon>Eukaryota</taxon>
        <taxon>Fungi</taxon>
        <taxon>Dikarya</taxon>
        <taxon>Ascomycota</taxon>
        <taxon>Pezizomycotina</taxon>
        <taxon>Sordariomycetes</taxon>
        <taxon>Sordariomycetidae</taxon>
        <taxon>Sordariales</taxon>
        <taxon>Lasiosphaeriaceae</taxon>
        <taxon>Lasiosphaeria</taxon>
    </lineage>
</organism>
<dbReference type="Gene3D" id="3.30.420.40">
    <property type="match status" value="2"/>
</dbReference>
<feature type="region of interest" description="Disordered" evidence="1">
    <location>
        <begin position="16"/>
        <end position="48"/>
    </location>
</feature>
<evidence type="ECO:0008006" key="4">
    <source>
        <dbReference type="Google" id="ProtNLM"/>
    </source>
</evidence>
<keyword evidence="3" id="KW-1185">Reference proteome</keyword>
<feature type="region of interest" description="Disordered" evidence="1">
    <location>
        <begin position="661"/>
        <end position="694"/>
    </location>
</feature>
<evidence type="ECO:0000313" key="2">
    <source>
        <dbReference type="EMBL" id="KAK3371106.1"/>
    </source>
</evidence>